<organism evidence="4 5">
    <name type="scientific">Amphibacillus indicireducens</name>
    <dbReference type="NCBI Taxonomy" id="1076330"/>
    <lineage>
        <taxon>Bacteria</taxon>
        <taxon>Bacillati</taxon>
        <taxon>Bacillota</taxon>
        <taxon>Bacilli</taxon>
        <taxon>Bacillales</taxon>
        <taxon>Bacillaceae</taxon>
        <taxon>Amphibacillus</taxon>
    </lineage>
</organism>
<gene>
    <name evidence="4" type="primary">cwlD</name>
    <name evidence="4" type="ORF">GCM10022410_03190</name>
</gene>
<dbReference type="CDD" id="cd02696">
    <property type="entry name" value="MurNAc-LAA"/>
    <property type="match status" value="1"/>
</dbReference>
<reference evidence="5" key="1">
    <citation type="journal article" date="2019" name="Int. J. Syst. Evol. Microbiol.">
        <title>The Global Catalogue of Microorganisms (GCM) 10K type strain sequencing project: providing services to taxonomists for standard genome sequencing and annotation.</title>
        <authorList>
            <consortium name="The Broad Institute Genomics Platform"/>
            <consortium name="The Broad Institute Genome Sequencing Center for Infectious Disease"/>
            <person name="Wu L."/>
            <person name="Ma J."/>
        </authorList>
    </citation>
    <scope>NUCLEOTIDE SEQUENCE [LARGE SCALE GENOMIC DNA]</scope>
    <source>
        <strain evidence="5">JCM 17250</strain>
    </source>
</reference>
<sequence length="235" mass="26270">MVRRLISMFWLIGFLMILYYISGPIKGAMDSIDSLALPLTGKVIVVDPGHGGMDGGAVGADQTLEKEIALIVSHKLRDYLQQSGANVYLTRETDRDLAEDSTNSVSQRKVEDIKNRVAFMEEKDPDIFITIHLNALPSTQWRGAQTFYHPNQPQSQVLAETIQAQIRTNLENTTRQALAINGVYVLKHANRPAALVEIGFLSNPDERELLKQASYQDEMAASIYLGVLEYFSEQN</sequence>
<dbReference type="InterPro" id="IPR050695">
    <property type="entry name" value="N-acetylmuramoyl_amidase_3"/>
</dbReference>
<protein>
    <submittedName>
        <fullName evidence="4">N-acetylmuramoyl-L-alanine amidase CwlD</fullName>
    </submittedName>
</protein>
<evidence type="ECO:0000256" key="1">
    <source>
        <dbReference type="ARBA" id="ARBA00022801"/>
    </source>
</evidence>
<dbReference type="Gene3D" id="3.40.630.40">
    <property type="entry name" value="Zn-dependent exopeptidases"/>
    <property type="match status" value="1"/>
</dbReference>
<accession>A0ABP7V4M5</accession>
<evidence type="ECO:0000313" key="4">
    <source>
        <dbReference type="EMBL" id="GAA4059417.1"/>
    </source>
</evidence>
<proteinExistence type="predicted"/>
<dbReference type="PANTHER" id="PTHR30404:SF0">
    <property type="entry name" value="N-ACETYLMURAMOYL-L-ALANINE AMIDASE AMIC"/>
    <property type="match status" value="1"/>
</dbReference>
<dbReference type="InterPro" id="IPR002508">
    <property type="entry name" value="MurNAc-LAA_cat"/>
</dbReference>
<keyword evidence="2" id="KW-0472">Membrane</keyword>
<evidence type="ECO:0000313" key="5">
    <source>
        <dbReference type="Proteomes" id="UP001501734"/>
    </source>
</evidence>
<feature type="transmembrane region" description="Helical" evidence="2">
    <location>
        <begin position="6"/>
        <end position="22"/>
    </location>
</feature>
<keyword evidence="2" id="KW-1133">Transmembrane helix</keyword>
<dbReference type="Proteomes" id="UP001501734">
    <property type="component" value="Unassembled WGS sequence"/>
</dbReference>
<evidence type="ECO:0000259" key="3">
    <source>
        <dbReference type="SMART" id="SM00646"/>
    </source>
</evidence>
<dbReference type="EMBL" id="BAABDL010000016">
    <property type="protein sequence ID" value="GAA4059417.1"/>
    <property type="molecule type" value="Genomic_DNA"/>
</dbReference>
<dbReference type="PANTHER" id="PTHR30404">
    <property type="entry name" value="N-ACETYLMURAMOYL-L-ALANINE AMIDASE"/>
    <property type="match status" value="1"/>
</dbReference>
<feature type="domain" description="MurNAc-LAA" evidence="3">
    <location>
        <begin position="117"/>
        <end position="228"/>
    </location>
</feature>
<evidence type="ECO:0000256" key="2">
    <source>
        <dbReference type="SAM" id="Phobius"/>
    </source>
</evidence>
<keyword evidence="2" id="KW-0812">Transmembrane</keyword>
<dbReference type="NCBIfam" id="TIGR02883">
    <property type="entry name" value="spore_cwlD"/>
    <property type="match status" value="1"/>
</dbReference>
<dbReference type="Pfam" id="PF01520">
    <property type="entry name" value="Amidase_3"/>
    <property type="match status" value="1"/>
</dbReference>
<keyword evidence="1" id="KW-0378">Hydrolase</keyword>
<dbReference type="SMART" id="SM00646">
    <property type="entry name" value="Ami_3"/>
    <property type="match status" value="1"/>
</dbReference>
<name>A0ABP7V4M5_9BACI</name>
<keyword evidence="5" id="KW-1185">Reference proteome</keyword>
<comment type="caution">
    <text evidence="4">The sequence shown here is derived from an EMBL/GenBank/DDBJ whole genome shotgun (WGS) entry which is preliminary data.</text>
</comment>
<dbReference type="SUPFAM" id="SSF53187">
    <property type="entry name" value="Zn-dependent exopeptidases"/>
    <property type="match status" value="1"/>
</dbReference>
<dbReference type="RefSeq" id="WP_344909695.1">
    <property type="nucleotide sequence ID" value="NZ_BAABDL010000016.1"/>
</dbReference>
<dbReference type="InterPro" id="IPR014234">
    <property type="entry name" value="Spore_CwlD"/>
</dbReference>